<dbReference type="InterPro" id="IPR032423">
    <property type="entry name" value="AAA_assoc_2"/>
</dbReference>
<dbReference type="SMART" id="SM00382">
    <property type="entry name" value="AAA"/>
    <property type="match status" value="1"/>
</dbReference>
<sequence>MKQQPLAYRMRPTHIKEIIGQEHLVGEGKIINRMVKAEQLASMILFGPPGTGKTSMAVALAKSLQLPVKLLNAVVDKKKDMEIVVEEAKMTGHIVLILDEVHRLDKAKQDFLLPHLESNLITLIGCTTSNPYHAINPAIRSRCHLFELHALTVDHVITALHRAITDEINGLGEKEIILVDEAIEHFANSSGGDMRSALNGLELAISSTPKNDKGQIIINLETAEECMQKKSFSHDKDGDAHYDVLSAFQKSIRGSDVDAALHYLGRLIEAGDLDSIARRMIVIAYEDIGLANPQAGPRAVAAVEAAERLGFPEARIPLAVAITELCLSPKSNTAYKSLDAALADIRHGKSGEIPLHLKDSHYQGAKKLGRGVEYKYPHNYENGWVSQQYLPDSIKNKQYYHPKGTGKFEKAMKQVYEKIQKDKEKQQ</sequence>
<dbReference type="EMBL" id="JBHUHQ010000021">
    <property type="protein sequence ID" value="MFD2046182.1"/>
    <property type="molecule type" value="Genomic_DNA"/>
</dbReference>
<dbReference type="InterPro" id="IPR008824">
    <property type="entry name" value="RuvB-like_N"/>
</dbReference>
<dbReference type="CDD" id="cd00009">
    <property type="entry name" value="AAA"/>
    <property type="match status" value="1"/>
</dbReference>
<feature type="domain" description="AAA+ ATPase" evidence="3">
    <location>
        <begin position="39"/>
        <end position="151"/>
    </location>
</feature>
<dbReference type="SUPFAM" id="SSF48019">
    <property type="entry name" value="post-AAA+ oligomerization domain-like"/>
    <property type="match status" value="1"/>
</dbReference>
<evidence type="ECO:0000313" key="5">
    <source>
        <dbReference type="Proteomes" id="UP001597383"/>
    </source>
</evidence>
<dbReference type="InterPro" id="IPR027417">
    <property type="entry name" value="P-loop_NTPase"/>
</dbReference>
<dbReference type="Gene3D" id="1.10.8.60">
    <property type="match status" value="1"/>
</dbReference>
<dbReference type="Pfam" id="PF16193">
    <property type="entry name" value="AAA_assoc_2"/>
    <property type="match status" value="1"/>
</dbReference>
<dbReference type="Gene3D" id="3.40.50.300">
    <property type="entry name" value="P-loop containing nucleotide triphosphate hydrolases"/>
    <property type="match status" value="1"/>
</dbReference>
<dbReference type="InterPro" id="IPR051314">
    <property type="entry name" value="AAA_ATPase_RarA/MGS1/WRNIP1"/>
</dbReference>
<dbReference type="PANTHER" id="PTHR13779:SF7">
    <property type="entry name" value="ATPASE WRNIP1"/>
    <property type="match status" value="1"/>
</dbReference>
<dbReference type="InterPro" id="IPR003593">
    <property type="entry name" value="AAA+_ATPase"/>
</dbReference>
<dbReference type="Pfam" id="PF05496">
    <property type="entry name" value="RuvB_N"/>
    <property type="match status" value="1"/>
</dbReference>
<dbReference type="Gene3D" id="1.10.3710.10">
    <property type="entry name" value="DNA polymerase III clamp loader subunits, C-terminal domain"/>
    <property type="match status" value="1"/>
</dbReference>
<keyword evidence="2" id="KW-0067">ATP-binding</keyword>
<dbReference type="Pfam" id="PF12002">
    <property type="entry name" value="MgsA_C"/>
    <property type="match status" value="1"/>
</dbReference>
<protein>
    <submittedName>
        <fullName evidence="4">Replication-associated recombination protein A</fullName>
    </submittedName>
</protein>
<accession>A0ABW4W6I8</accession>
<keyword evidence="5" id="KW-1185">Reference proteome</keyword>
<dbReference type="SUPFAM" id="SSF52540">
    <property type="entry name" value="P-loop containing nucleoside triphosphate hydrolases"/>
    <property type="match status" value="1"/>
</dbReference>
<dbReference type="InterPro" id="IPR021886">
    <property type="entry name" value="MgsA_C"/>
</dbReference>
<dbReference type="CDD" id="cd18139">
    <property type="entry name" value="HLD_clamp_RarA"/>
    <property type="match status" value="1"/>
</dbReference>
<evidence type="ECO:0000313" key="4">
    <source>
        <dbReference type="EMBL" id="MFD2046182.1"/>
    </source>
</evidence>
<comment type="caution">
    <text evidence="4">The sequence shown here is derived from an EMBL/GenBank/DDBJ whole genome shotgun (WGS) entry which is preliminary data.</text>
</comment>
<dbReference type="RefSeq" id="WP_377556870.1">
    <property type="nucleotide sequence ID" value="NZ_JBHUHQ010000021.1"/>
</dbReference>
<organism evidence="4 5">
    <name type="scientific">Ornithinibacillus salinisoli</name>
    <dbReference type="NCBI Taxonomy" id="1848459"/>
    <lineage>
        <taxon>Bacteria</taxon>
        <taxon>Bacillati</taxon>
        <taxon>Bacillota</taxon>
        <taxon>Bacilli</taxon>
        <taxon>Bacillales</taxon>
        <taxon>Bacillaceae</taxon>
        <taxon>Ornithinibacillus</taxon>
    </lineage>
</organism>
<evidence type="ECO:0000259" key="3">
    <source>
        <dbReference type="SMART" id="SM00382"/>
    </source>
</evidence>
<dbReference type="Proteomes" id="UP001597383">
    <property type="component" value="Unassembled WGS sequence"/>
</dbReference>
<reference evidence="5" key="1">
    <citation type="journal article" date="2019" name="Int. J. Syst. Evol. Microbiol.">
        <title>The Global Catalogue of Microorganisms (GCM) 10K type strain sequencing project: providing services to taxonomists for standard genome sequencing and annotation.</title>
        <authorList>
            <consortium name="The Broad Institute Genomics Platform"/>
            <consortium name="The Broad Institute Genome Sequencing Center for Infectious Disease"/>
            <person name="Wu L."/>
            <person name="Ma J."/>
        </authorList>
    </citation>
    <scope>NUCLEOTIDE SEQUENCE [LARGE SCALE GENOMIC DNA]</scope>
    <source>
        <strain evidence="5">R28</strain>
    </source>
</reference>
<keyword evidence="1" id="KW-0547">Nucleotide-binding</keyword>
<dbReference type="Gene3D" id="1.20.272.10">
    <property type="match status" value="1"/>
</dbReference>
<proteinExistence type="predicted"/>
<evidence type="ECO:0000256" key="2">
    <source>
        <dbReference type="ARBA" id="ARBA00022840"/>
    </source>
</evidence>
<dbReference type="InterPro" id="IPR008921">
    <property type="entry name" value="DNA_pol3_clamp-load_cplx_C"/>
</dbReference>
<gene>
    <name evidence="4" type="ORF">ACFSJF_18055</name>
</gene>
<name>A0ABW4W6I8_9BACI</name>
<evidence type="ECO:0000256" key="1">
    <source>
        <dbReference type="ARBA" id="ARBA00022741"/>
    </source>
</evidence>
<dbReference type="PANTHER" id="PTHR13779">
    <property type="entry name" value="WERNER HELICASE-INTERACTING PROTEIN 1 FAMILY MEMBER"/>
    <property type="match status" value="1"/>
</dbReference>